<evidence type="ECO:0000313" key="3">
    <source>
        <dbReference type="EMBL" id="QCZ53307.1"/>
    </source>
</evidence>
<evidence type="ECO:0000313" key="2">
    <source>
        <dbReference type="EMBL" id="PBQ23653.1"/>
    </source>
</evidence>
<dbReference type="Proteomes" id="UP000676478">
    <property type="component" value="Unassembled WGS sequence"/>
</dbReference>
<dbReference type="GeneID" id="56992924"/>
<evidence type="ECO:0000313" key="5">
    <source>
        <dbReference type="Proteomes" id="UP000307074"/>
    </source>
</evidence>
<sequence length="154" mass="17350">MITVQDYYEPTQPTLLFSLHPEPAQAIEAGTKRIEYRRRFYHQEPFQAFVHVTGTHGGIGLFLQISQPLVAAPNRLLANLTATDATAIRNYLGNVSQAVALPIRTVIAIPRLTLADLRQVDPQFTAPRAYRFLDKPAQHPLRQFLLQQPGIKKP</sequence>
<evidence type="ECO:0008006" key="7">
    <source>
        <dbReference type="Google" id="ProtNLM"/>
    </source>
</evidence>
<dbReference type="Proteomes" id="UP000217918">
    <property type="component" value="Unassembled WGS sequence"/>
</dbReference>
<evidence type="ECO:0000313" key="4">
    <source>
        <dbReference type="Proteomes" id="UP000217918"/>
    </source>
</evidence>
<dbReference type="RefSeq" id="WP_039104676.1">
    <property type="nucleotide sequence ID" value="NZ_CAKMAP010000002.1"/>
</dbReference>
<dbReference type="EMBL" id="NVYO01000001">
    <property type="protein sequence ID" value="PBQ23653.1"/>
    <property type="molecule type" value="Genomic_DNA"/>
</dbReference>
<dbReference type="EMBL" id="JAERKF010000001">
    <property type="protein sequence ID" value="MBS1009439.1"/>
    <property type="molecule type" value="Genomic_DNA"/>
</dbReference>
<organism evidence="1 6">
    <name type="scientific">Levilactobacillus brevis</name>
    <name type="common">Lactobacillus brevis</name>
    <dbReference type="NCBI Taxonomy" id="1580"/>
    <lineage>
        <taxon>Bacteria</taxon>
        <taxon>Bacillati</taxon>
        <taxon>Bacillota</taxon>
        <taxon>Bacilli</taxon>
        <taxon>Lactobacillales</taxon>
        <taxon>Lactobacillaceae</taxon>
        <taxon>Levilactobacillus</taxon>
    </lineage>
</organism>
<dbReference type="OrthoDB" id="2325229at2"/>
<gene>
    <name evidence="2" type="ORF">CNR29_06365</name>
    <name evidence="1" type="ORF">JK167_01155</name>
    <name evidence="3" type="ORF">UCCLBBS449_1360</name>
</gene>
<reference evidence="1" key="3">
    <citation type="submission" date="2020-12" db="EMBL/GenBank/DDBJ databases">
        <authorList>
            <person name="Mcmullen J.G."/>
        </authorList>
    </citation>
    <scope>NUCLEOTIDE SEQUENCE</scope>
    <source>
        <strain evidence="1">Dm-2019-70</strain>
    </source>
</reference>
<name>A0A0C1PY57_LEVBR</name>
<dbReference type="EMBL" id="CP031198">
    <property type="protein sequence ID" value="QCZ53307.1"/>
    <property type="molecule type" value="Genomic_DNA"/>
</dbReference>
<reference evidence="1" key="4">
    <citation type="submission" date="2022-09" db="EMBL/GenBank/DDBJ databases">
        <title>Genome-inferred correspondence between phylogeny and metabolic traits in the wild Drosophila gut microbiome.</title>
        <authorList>
            <person name="Bueno E."/>
            <person name="Blow F."/>
            <person name="Douglas A.E."/>
        </authorList>
    </citation>
    <scope>NUCLEOTIDE SEQUENCE</scope>
    <source>
        <strain evidence="1">Dm-2019-70</strain>
    </source>
</reference>
<reference evidence="2 4" key="1">
    <citation type="submission" date="2017-09" db="EMBL/GenBank/DDBJ databases">
        <title>Genome sequence of Lactobacillus brevis D7.</title>
        <authorList>
            <person name="Kwon M.-S."/>
            <person name="Lim S.K."/>
            <person name="Choi H.-J."/>
        </authorList>
    </citation>
    <scope>NUCLEOTIDE SEQUENCE [LARGE SCALE GENOMIC DNA]</scope>
    <source>
        <strain evidence="2 4">D7</strain>
    </source>
</reference>
<protein>
    <recommendedName>
        <fullName evidence="7">ASCH domain-containing protein</fullName>
    </recommendedName>
</protein>
<reference evidence="3 5" key="2">
    <citation type="submission" date="2018-07" db="EMBL/GenBank/DDBJ databases">
        <authorList>
            <person name="Feyereisen M."/>
        </authorList>
    </citation>
    <scope>NUCLEOTIDE SEQUENCE [LARGE SCALE GENOMIC DNA]</scope>
    <source>
        <strain evidence="3 5">UCCLBBS449</strain>
    </source>
</reference>
<dbReference type="AlphaFoldDB" id="A0A0C1PY57"/>
<evidence type="ECO:0000313" key="1">
    <source>
        <dbReference type="EMBL" id="MBS1009439.1"/>
    </source>
</evidence>
<proteinExistence type="predicted"/>
<evidence type="ECO:0000313" key="6">
    <source>
        <dbReference type="Proteomes" id="UP000676478"/>
    </source>
</evidence>
<accession>A0A0C1PY57</accession>
<dbReference type="Proteomes" id="UP000307074">
    <property type="component" value="Chromosome"/>
</dbReference>